<gene>
    <name evidence="8" type="primary">patB_2</name>
    <name evidence="8" type="ORF">ERYAMS2_01737</name>
    <name evidence="7" type="ORF">ERYAMS_01442</name>
</gene>
<comment type="cofactor">
    <cofactor evidence="1">
        <name>pyridoxal 5'-phosphate</name>
        <dbReference type="ChEBI" id="CHEBI:597326"/>
    </cofactor>
</comment>
<name>A0AAU9VMZ9_9FIRM</name>
<dbReference type="RefSeq" id="WP_254006809.1">
    <property type="nucleotide sequence ID" value="NZ_OW659477.1"/>
</dbReference>
<organism evidence="8 10">
    <name type="scientific">Erysipelothrix amsterdamensis</name>
    <dbReference type="NCBI Taxonomy" id="2929157"/>
    <lineage>
        <taxon>Bacteria</taxon>
        <taxon>Bacillati</taxon>
        <taxon>Bacillota</taxon>
        <taxon>Erysipelotrichia</taxon>
        <taxon>Erysipelotrichales</taxon>
        <taxon>Erysipelotrichaceae</taxon>
        <taxon>Erysipelothrix</taxon>
    </lineage>
</organism>
<evidence type="ECO:0000256" key="4">
    <source>
        <dbReference type="ARBA" id="ARBA00023239"/>
    </source>
</evidence>
<evidence type="ECO:0000259" key="6">
    <source>
        <dbReference type="Pfam" id="PF00155"/>
    </source>
</evidence>
<accession>A0AAU9VMZ9</accession>
<dbReference type="PANTHER" id="PTHR43525">
    <property type="entry name" value="PROTEIN MALY"/>
    <property type="match status" value="1"/>
</dbReference>
<reference evidence="8" key="1">
    <citation type="submission" date="2022-04" db="EMBL/GenBank/DDBJ databases">
        <authorList>
            <person name="Forde T."/>
        </authorList>
    </citation>
    <scope>NUCLEOTIDE SEQUENCE</scope>
    <source>
        <strain evidence="8">A18Y016a</strain>
        <strain evidence="7">A18Y020d</strain>
    </source>
</reference>
<feature type="domain" description="Aminotransferase class I/classII large" evidence="6">
    <location>
        <begin position="64"/>
        <end position="380"/>
    </location>
</feature>
<dbReference type="GO" id="GO:0008483">
    <property type="term" value="F:transaminase activity"/>
    <property type="evidence" value="ECO:0007669"/>
    <property type="project" value="UniProtKB-KW"/>
</dbReference>
<dbReference type="AlphaFoldDB" id="A0AAU9VMZ9"/>
<dbReference type="InterPro" id="IPR015424">
    <property type="entry name" value="PyrdxlP-dep_Trfase"/>
</dbReference>
<dbReference type="GO" id="GO:0047804">
    <property type="term" value="F:cysteine-S-conjugate beta-lyase activity"/>
    <property type="evidence" value="ECO:0007669"/>
    <property type="project" value="UniProtKB-EC"/>
</dbReference>
<dbReference type="InterPro" id="IPR015422">
    <property type="entry name" value="PyrdxlP-dep_Trfase_small"/>
</dbReference>
<dbReference type="SUPFAM" id="SSF53383">
    <property type="entry name" value="PLP-dependent transferases"/>
    <property type="match status" value="1"/>
</dbReference>
<dbReference type="PANTHER" id="PTHR43525:SF1">
    <property type="entry name" value="PROTEIN MALY"/>
    <property type="match status" value="1"/>
</dbReference>
<evidence type="ECO:0000256" key="5">
    <source>
        <dbReference type="ARBA" id="ARBA00037974"/>
    </source>
</evidence>
<keyword evidence="4 8" id="KW-0456">Lyase</keyword>
<dbReference type="Pfam" id="PF00155">
    <property type="entry name" value="Aminotran_1_2"/>
    <property type="match status" value="1"/>
</dbReference>
<evidence type="ECO:0000256" key="2">
    <source>
        <dbReference type="ARBA" id="ARBA00012224"/>
    </source>
</evidence>
<evidence type="ECO:0000313" key="8">
    <source>
        <dbReference type="EMBL" id="CAH2763463.1"/>
    </source>
</evidence>
<sequence>MKKSIKTLERIGNGSKKWDKTYISKRFQIEEPTQVYPMFIADMDFRHDDRIIEHLKAIIEQDDFGYFDVTDSYYQSIVRWHKDNHNLAIKLDWIIPANGTITSLHFVMDTLNQKGNILLMTPVYGVFQSIADHFGKRFNFPLTFEDNNYDIDFKELENTILTSSIDTILFCNPHNPSGKVWSYGTVESLVNLCKKYDVLLVSDEIHADFVHEGYTFNSILKFKNDYDKIVVSTSANKTFNLSGLNSSYLLCPNESLRNKIQAHFNRYHISINRIGMEATRIAYEEGYNWMETVKDCVVDNISCLYDVIQNTDMQVIKPESGYLVWLYCPRIQDMDAYVIDLAQRTGVLLETGSRFVDNYKQCLRINVAMDTESVKEAMNKFVEHYINYKGDTSEIN</sequence>
<dbReference type="Proteomes" id="UP001154095">
    <property type="component" value="Chromosome"/>
</dbReference>
<evidence type="ECO:0000256" key="1">
    <source>
        <dbReference type="ARBA" id="ARBA00001933"/>
    </source>
</evidence>
<dbReference type="InterPro" id="IPR004839">
    <property type="entry name" value="Aminotransferase_I/II_large"/>
</dbReference>
<dbReference type="EMBL" id="OW659477">
    <property type="protein sequence ID" value="CAH2763463.1"/>
    <property type="molecule type" value="Genomic_DNA"/>
</dbReference>
<dbReference type="Proteomes" id="UP001154111">
    <property type="component" value="Chromosome"/>
</dbReference>
<comment type="similarity">
    <text evidence="5">Belongs to the class-II pyridoxal-phosphate-dependent aminotransferase family. MalY/PatB cystathionine beta-lyase subfamily.</text>
</comment>
<protein>
    <recommendedName>
        <fullName evidence="2">cysteine-S-conjugate beta-lyase</fullName>
        <ecNumber evidence="2">4.4.1.13</ecNumber>
    </recommendedName>
</protein>
<dbReference type="Gene3D" id="3.40.640.10">
    <property type="entry name" value="Type I PLP-dependent aspartate aminotransferase-like (Major domain)"/>
    <property type="match status" value="1"/>
</dbReference>
<dbReference type="EC" id="4.4.1.13" evidence="2"/>
<evidence type="ECO:0000313" key="9">
    <source>
        <dbReference type="Proteomes" id="UP001154095"/>
    </source>
</evidence>
<dbReference type="EMBL" id="OW659496">
    <property type="protein sequence ID" value="CAH2763416.1"/>
    <property type="molecule type" value="Genomic_DNA"/>
</dbReference>
<keyword evidence="9" id="KW-1185">Reference proteome</keyword>
<keyword evidence="3" id="KW-0663">Pyridoxal phosphate</keyword>
<dbReference type="InterPro" id="IPR015421">
    <property type="entry name" value="PyrdxlP-dep_Trfase_major"/>
</dbReference>
<evidence type="ECO:0000313" key="10">
    <source>
        <dbReference type="Proteomes" id="UP001154111"/>
    </source>
</evidence>
<dbReference type="Gene3D" id="3.90.1150.10">
    <property type="entry name" value="Aspartate Aminotransferase, domain 1"/>
    <property type="match status" value="1"/>
</dbReference>
<dbReference type="GO" id="GO:0030170">
    <property type="term" value="F:pyridoxal phosphate binding"/>
    <property type="evidence" value="ECO:0007669"/>
    <property type="project" value="InterPro"/>
</dbReference>
<dbReference type="InterPro" id="IPR051798">
    <property type="entry name" value="Class-II_PLP-Dep_Aminotrans"/>
</dbReference>
<dbReference type="CDD" id="cd00609">
    <property type="entry name" value="AAT_like"/>
    <property type="match status" value="1"/>
</dbReference>
<proteinExistence type="inferred from homology"/>
<evidence type="ECO:0000313" key="7">
    <source>
        <dbReference type="EMBL" id="CAH2763416.1"/>
    </source>
</evidence>
<keyword evidence="8" id="KW-0808">Transferase</keyword>
<evidence type="ECO:0000256" key="3">
    <source>
        <dbReference type="ARBA" id="ARBA00022898"/>
    </source>
</evidence>
<keyword evidence="8" id="KW-0032">Aminotransferase</keyword>